<dbReference type="GO" id="GO:0004521">
    <property type="term" value="F:RNA endonuclease activity"/>
    <property type="evidence" value="ECO:0007669"/>
    <property type="project" value="UniProtKB-UniRule"/>
</dbReference>
<keyword evidence="9" id="KW-0963">Cytoplasm</keyword>
<keyword evidence="7 9" id="KW-0378">Hydrolase</keyword>
<evidence type="ECO:0000256" key="7">
    <source>
        <dbReference type="ARBA" id="ARBA00022801"/>
    </source>
</evidence>
<dbReference type="InterPro" id="IPR023091">
    <property type="entry name" value="MetalPrtase_cat_dom_sf_prd"/>
</dbReference>
<name>A0A544SZM3_9BACI</name>
<dbReference type="GO" id="GO:0006364">
    <property type="term" value="P:rRNA processing"/>
    <property type="evidence" value="ECO:0007669"/>
    <property type="project" value="UniProtKB-UniRule"/>
</dbReference>
<dbReference type="InterPro" id="IPR002036">
    <property type="entry name" value="YbeY"/>
</dbReference>
<dbReference type="InterPro" id="IPR020549">
    <property type="entry name" value="YbeY_CS"/>
</dbReference>
<evidence type="ECO:0000256" key="5">
    <source>
        <dbReference type="ARBA" id="ARBA00022723"/>
    </source>
</evidence>
<keyword evidence="6 9" id="KW-0255">Endonuclease</keyword>
<proteinExistence type="inferred from homology"/>
<evidence type="ECO:0000256" key="1">
    <source>
        <dbReference type="ARBA" id="ARBA00010875"/>
    </source>
</evidence>
<dbReference type="GO" id="GO:0005737">
    <property type="term" value="C:cytoplasm"/>
    <property type="evidence" value="ECO:0007669"/>
    <property type="project" value="UniProtKB-SubCell"/>
</dbReference>
<comment type="subcellular location">
    <subcellularLocation>
        <location evidence="9">Cytoplasm</location>
    </subcellularLocation>
</comment>
<dbReference type="GO" id="GO:0004222">
    <property type="term" value="F:metalloendopeptidase activity"/>
    <property type="evidence" value="ECO:0007669"/>
    <property type="project" value="InterPro"/>
</dbReference>
<keyword evidence="4 9" id="KW-0540">Nuclease</keyword>
<dbReference type="AlphaFoldDB" id="A0A544SZM3"/>
<dbReference type="EC" id="3.1.-.-" evidence="9"/>
<comment type="similarity">
    <text evidence="1 9">Belongs to the endoribonuclease YbeY family.</text>
</comment>
<dbReference type="PANTHER" id="PTHR46986:SF1">
    <property type="entry name" value="ENDORIBONUCLEASE YBEY, CHLOROPLASTIC"/>
    <property type="match status" value="1"/>
</dbReference>
<evidence type="ECO:0000313" key="10">
    <source>
        <dbReference type="EMBL" id="TQR10619.1"/>
    </source>
</evidence>
<gene>
    <name evidence="9 10" type="primary">ybeY</name>
    <name evidence="10" type="ORF">FG383_14960</name>
</gene>
<dbReference type="GO" id="GO:0008270">
    <property type="term" value="F:zinc ion binding"/>
    <property type="evidence" value="ECO:0007669"/>
    <property type="project" value="UniProtKB-UniRule"/>
</dbReference>
<keyword evidence="3 9" id="KW-0698">rRNA processing</keyword>
<dbReference type="PROSITE" id="PS01306">
    <property type="entry name" value="UPF0054"/>
    <property type="match status" value="1"/>
</dbReference>
<organism evidence="10 11">
    <name type="scientific">Psychrobacillus soli</name>
    <dbReference type="NCBI Taxonomy" id="1543965"/>
    <lineage>
        <taxon>Bacteria</taxon>
        <taxon>Bacillati</taxon>
        <taxon>Bacillota</taxon>
        <taxon>Bacilli</taxon>
        <taxon>Bacillales</taxon>
        <taxon>Bacillaceae</taxon>
        <taxon>Psychrobacillus</taxon>
    </lineage>
</organism>
<comment type="function">
    <text evidence="9">Single strand-specific metallo-endoribonuclease involved in late-stage 70S ribosome quality control and in maturation of the 3' terminus of the 16S rRNA.</text>
</comment>
<sequence>MIELDLMDETSTLSEETLTLVEKVLTSAATQLAVKEGSEVSVTFVTNEVIQDINKTYRQKDMPTDVISFAMEEMGEGEIEIKDADIPTLLGDIVISVERTSEQAASYGHTFERELCFLAVHGFLHLLGYDHGTEEEEKEMFSLQETILQAFGLKREGHGLS</sequence>
<feature type="binding site" evidence="9">
    <location>
        <position position="131"/>
    </location>
    <ligand>
        <name>Zn(2+)</name>
        <dbReference type="ChEBI" id="CHEBI:29105"/>
        <note>catalytic</note>
    </ligand>
</feature>
<evidence type="ECO:0000256" key="9">
    <source>
        <dbReference type="HAMAP-Rule" id="MF_00009"/>
    </source>
</evidence>
<dbReference type="PANTHER" id="PTHR46986">
    <property type="entry name" value="ENDORIBONUCLEASE YBEY, CHLOROPLASTIC"/>
    <property type="match status" value="1"/>
</dbReference>
<reference evidence="10 11" key="1">
    <citation type="submission" date="2019-05" db="EMBL/GenBank/DDBJ databases">
        <title>Psychrobacillus vulpis sp. nov., a new species isolated from feces of a red fox that inhabits in The Tablas de Daimiel Natural Park, Albacete, Spain.</title>
        <authorList>
            <person name="Rodriguez M."/>
            <person name="Reina J.C."/>
            <person name="Bejar V."/>
            <person name="Llamas I."/>
        </authorList>
    </citation>
    <scope>NUCLEOTIDE SEQUENCE [LARGE SCALE GENOMIC DNA]</scope>
    <source>
        <strain evidence="10 11">NHI-2</strain>
    </source>
</reference>
<accession>A0A544SZM3</accession>
<evidence type="ECO:0000256" key="6">
    <source>
        <dbReference type="ARBA" id="ARBA00022759"/>
    </source>
</evidence>
<dbReference type="Proteomes" id="UP000318937">
    <property type="component" value="Unassembled WGS sequence"/>
</dbReference>
<keyword evidence="11" id="KW-1185">Reference proteome</keyword>
<feature type="binding site" evidence="9">
    <location>
        <position position="125"/>
    </location>
    <ligand>
        <name>Zn(2+)</name>
        <dbReference type="ChEBI" id="CHEBI:29105"/>
        <note>catalytic</note>
    </ligand>
</feature>
<dbReference type="RefSeq" id="WP_142608194.1">
    <property type="nucleotide sequence ID" value="NZ_VDGG01000034.1"/>
</dbReference>
<dbReference type="Pfam" id="PF02130">
    <property type="entry name" value="YbeY"/>
    <property type="match status" value="1"/>
</dbReference>
<protein>
    <recommendedName>
        <fullName evidence="9">Endoribonuclease YbeY</fullName>
        <ecNumber evidence="9">3.1.-.-</ecNumber>
    </recommendedName>
</protein>
<dbReference type="OrthoDB" id="9807740at2"/>
<evidence type="ECO:0000256" key="8">
    <source>
        <dbReference type="ARBA" id="ARBA00022833"/>
    </source>
</evidence>
<evidence type="ECO:0000256" key="3">
    <source>
        <dbReference type="ARBA" id="ARBA00022552"/>
    </source>
</evidence>
<evidence type="ECO:0000256" key="2">
    <source>
        <dbReference type="ARBA" id="ARBA00022517"/>
    </source>
</evidence>
<dbReference type="Gene3D" id="3.40.390.30">
    <property type="entry name" value="Metalloproteases ('zincins'), catalytic domain"/>
    <property type="match status" value="1"/>
</dbReference>
<evidence type="ECO:0000256" key="4">
    <source>
        <dbReference type="ARBA" id="ARBA00022722"/>
    </source>
</evidence>
<feature type="binding site" evidence="9">
    <location>
        <position position="121"/>
    </location>
    <ligand>
        <name>Zn(2+)</name>
        <dbReference type="ChEBI" id="CHEBI:29105"/>
        <note>catalytic</note>
    </ligand>
</feature>
<keyword evidence="2 9" id="KW-0690">Ribosome biogenesis</keyword>
<dbReference type="HAMAP" id="MF_00009">
    <property type="entry name" value="Endoribonucl_YbeY"/>
    <property type="match status" value="1"/>
</dbReference>
<comment type="cofactor">
    <cofactor evidence="9">
        <name>Zn(2+)</name>
        <dbReference type="ChEBI" id="CHEBI:29105"/>
    </cofactor>
    <text evidence="9">Binds 1 zinc ion.</text>
</comment>
<keyword evidence="5 9" id="KW-0479">Metal-binding</keyword>
<evidence type="ECO:0000313" key="11">
    <source>
        <dbReference type="Proteomes" id="UP000318937"/>
    </source>
</evidence>
<comment type="caution">
    <text evidence="10">The sequence shown here is derived from an EMBL/GenBank/DDBJ whole genome shotgun (WGS) entry which is preliminary data.</text>
</comment>
<keyword evidence="8 9" id="KW-0862">Zinc</keyword>
<dbReference type="EMBL" id="VDGG01000034">
    <property type="protein sequence ID" value="TQR10619.1"/>
    <property type="molecule type" value="Genomic_DNA"/>
</dbReference>
<dbReference type="NCBIfam" id="TIGR00043">
    <property type="entry name" value="rRNA maturation RNase YbeY"/>
    <property type="match status" value="1"/>
</dbReference>
<dbReference type="SUPFAM" id="SSF55486">
    <property type="entry name" value="Metalloproteases ('zincins'), catalytic domain"/>
    <property type="match status" value="1"/>
</dbReference>